<proteinExistence type="predicted"/>
<dbReference type="AlphaFoldDB" id="E4RRY6"/>
<dbReference type="InterPro" id="IPR014710">
    <property type="entry name" value="RmlC-like_jellyroll"/>
</dbReference>
<dbReference type="OrthoDB" id="1933280at2"/>
<feature type="domain" description="Cyclic nucleotide-binding" evidence="1">
    <location>
        <begin position="11"/>
        <end position="114"/>
    </location>
</feature>
<dbReference type="PROSITE" id="PS50042">
    <property type="entry name" value="CNMP_BINDING_3"/>
    <property type="match status" value="1"/>
</dbReference>
<name>E4RRY6_LEAB4</name>
<evidence type="ECO:0000313" key="2">
    <source>
        <dbReference type="EMBL" id="ADQ18518.1"/>
    </source>
</evidence>
<reference key="1">
    <citation type="submission" date="2010-11" db="EMBL/GenBank/DDBJ databases">
        <title>The complete genome of Leadbetterella byssophila DSM 17132.</title>
        <authorList>
            <consortium name="US DOE Joint Genome Institute (JGI-PGF)"/>
            <person name="Lucas S."/>
            <person name="Copeland A."/>
            <person name="Lapidus A."/>
            <person name="Glavina del Rio T."/>
            <person name="Dalin E."/>
            <person name="Tice H."/>
            <person name="Bruce D."/>
            <person name="Goodwin L."/>
            <person name="Pitluck S."/>
            <person name="Kyrpides N."/>
            <person name="Mavromatis K."/>
            <person name="Ivanova N."/>
            <person name="Teshima H."/>
            <person name="Brettin T."/>
            <person name="Detter J.C."/>
            <person name="Han C."/>
            <person name="Tapia R."/>
            <person name="Land M."/>
            <person name="Hauser L."/>
            <person name="Markowitz V."/>
            <person name="Cheng J.-F."/>
            <person name="Hugenholtz P."/>
            <person name="Woyke T."/>
            <person name="Wu D."/>
            <person name="Tindall B."/>
            <person name="Pomrenke H.G."/>
            <person name="Brambilla E."/>
            <person name="Klenk H.-P."/>
            <person name="Eisen J.A."/>
        </authorList>
    </citation>
    <scope>NUCLEOTIDE SEQUENCE [LARGE SCALE GENOMIC DNA]</scope>
    <source>
        <strain>DSM 17132</strain>
    </source>
</reference>
<dbReference type="CDD" id="cd00038">
    <property type="entry name" value="CAP_ED"/>
    <property type="match status" value="1"/>
</dbReference>
<dbReference type="eggNOG" id="COG0664">
    <property type="taxonomic scope" value="Bacteria"/>
</dbReference>
<accession>E4RRY6</accession>
<protein>
    <submittedName>
        <fullName evidence="2">Transcriptional regulator, Crp/Fnr family</fullName>
    </submittedName>
</protein>
<organism evidence="2 3">
    <name type="scientific">Leadbetterella byssophila (strain DSM 17132 / JCM 16389 / KACC 11308 / NBRC 106382 / 4M15)</name>
    <dbReference type="NCBI Taxonomy" id="649349"/>
    <lineage>
        <taxon>Bacteria</taxon>
        <taxon>Pseudomonadati</taxon>
        <taxon>Bacteroidota</taxon>
        <taxon>Cytophagia</taxon>
        <taxon>Cytophagales</taxon>
        <taxon>Leadbetterellaceae</taxon>
        <taxon>Leadbetterella</taxon>
    </lineage>
</organism>
<dbReference type="Gene3D" id="2.60.120.10">
    <property type="entry name" value="Jelly Rolls"/>
    <property type="match status" value="1"/>
</dbReference>
<dbReference type="SUPFAM" id="SSF51206">
    <property type="entry name" value="cAMP-binding domain-like"/>
    <property type="match status" value="1"/>
</dbReference>
<reference evidence="2 3" key="2">
    <citation type="journal article" date="2011" name="Stand. Genomic Sci.">
        <title>Complete genome sequence of Leadbetterella byssophila type strain (4M15).</title>
        <authorList>
            <person name="Abt B."/>
            <person name="Teshima H."/>
            <person name="Lucas S."/>
            <person name="Lapidus A."/>
            <person name="Del Rio T.G."/>
            <person name="Nolan M."/>
            <person name="Tice H."/>
            <person name="Cheng J.F."/>
            <person name="Pitluck S."/>
            <person name="Liolios K."/>
            <person name="Pagani I."/>
            <person name="Ivanova N."/>
            <person name="Mavromatis K."/>
            <person name="Pati A."/>
            <person name="Tapia R."/>
            <person name="Han C."/>
            <person name="Goodwin L."/>
            <person name="Chen A."/>
            <person name="Palaniappan K."/>
            <person name="Land M."/>
            <person name="Hauser L."/>
            <person name="Chang Y.J."/>
            <person name="Jeffries C.D."/>
            <person name="Rohde M."/>
            <person name="Goker M."/>
            <person name="Tindall B.J."/>
            <person name="Detter J.C."/>
            <person name="Woyke T."/>
            <person name="Bristow J."/>
            <person name="Eisen J.A."/>
            <person name="Markowitz V."/>
            <person name="Hugenholtz P."/>
            <person name="Klenk H.P."/>
            <person name="Kyrpides N.C."/>
        </authorList>
    </citation>
    <scope>NUCLEOTIDE SEQUENCE [LARGE SCALE GENOMIC DNA]</scope>
    <source>
        <strain evidence="3">DSM 17132 / JCM 16389 / KACC 11308 / NBRC 106382 / 4M15</strain>
    </source>
</reference>
<dbReference type="Proteomes" id="UP000007435">
    <property type="component" value="Chromosome"/>
</dbReference>
<dbReference type="Pfam" id="PF00027">
    <property type="entry name" value="cNMP_binding"/>
    <property type="match status" value="1"/>
</dbReference>
<evidence type="ECO:0000259" key="1">
    <source>
        <dbReference type="PROSITE" id="PS50042"/>
    </source>
</evidence>
<keyword evidence="3" id="KW-1185">Reference proteome</keyword>
<dbReference type="HOGENOM" id="CLU_075053_9_2_10"/>
<gene>
    <name evidence="2" type="ordered locus">Lbys_2856</name>
</gene>
<dbReference type="STRING" id="649349.Lbys_2856"/>
<dbReference type="InterPro" id="IPR018490">
    <property type="entry name" value="cNMP-bd_dom_sf"/>
</dbReference>
<dbReference type="RefSeq" id="WP_013409550.1">
    <property type="nucleotide sequence ID" value="NC_014655.1"/>
</dbReference>
<dbReference type="InterPro" id="IPR000595">
    <property type="entry name" value="cNMP-bd_dom"/>
</dbReference>
<dbReference type="EMBL" id="CP002305">
    <property type="protein sequence ID" value="ADQ18518.1"/>
    <property type="molecule type" value="Genomic_DNA"/>
</dbReference>
<evidence type="ECO:0000313" key="3">
    <source>
        <dbReference type="Proteomes" id="UP000007435"/>
    </source>
</evidence>
<sequence length="192" mass="22663">MKDLLIEHFREMVPLSDEEISIILPHLEVKSYKRKEMILHQGQVSKHMRFVAKGAVHAFTVDEKGNERTVQLALGNWWINDLYSYLTETPSLKNIQAVEESTLIVLHKDSLETLYKEIPALSEFWRLKFQNAYVALQERVYESNRTDAMSKYERLLKEYPGIDQRFPQFMLASYLGITVEYLSYLRRKRSIS</sequence>
<dbReference type="KEGG" id="lby:Lbys_2856"/>